<dbReference type="PRINTS" id="PR00411">
    <property type="entry name" value="PNDRDTASEI"/>
</dbReference>
<dbReference type="SUPFAM" id="SSF51905">
    <property type="entry name" value="FAD/NAD(P)-binding domain"/>
    <property type="match status" value="1"/>
</dbReference>
<evidence type="ECO:0000313" key="10">
    <source>
        <dbReference type="Proteomes" id="UP000315017"/>
    </source>
</evidence>
<evidence type="ECO:0000259" key="7">
    <source>
        <dbReference type="Pfam" id="PF02852"/>
    </source>
</evidence>
<dbReference type="EC" id="1.16.1.1" evidence="9"/>
<dbReference type="PANTHER" id="PTHR43014:SF2">
    <property type="entry name" value="MERCURIC REDUCTASE"/>
    <property type="match status" value="1"/>
</dbReference>
<dbReference type="EMBL" id="CP036274">
    <property type="protein sequence ID" value="QDU26183.1"/>
    <property type="molecule type" value="Genomic_DNA"/>
</dbReference>
<dbReference type="PIRSF" id="PIRSF000350">
    <property type="entry name" value="Mercury_reductase_MerA"/>
    <property type="match status" value="1"/>
</dbReference>
<dbReference type="Pfam" id="PF07992">
    <property type="entry name" value="Pyr_redox_2"/>
    <property type="match status" value="1"/>
</dbReference>
<dbReference type="OrthoDB" id="230580at2"/>
<reference evidence="9 10" key="1">
    <citation type="submission" date="2019-02" db="EMBL/GenBank/DDBJ databases">
        <title>Deep-cultivation of Planctomycetes and their phenomic and genomic characterization uncovers novel biology.</title>
        <authorList>
            <person name="Wiegand S."/>
            <person name="Jogler M."/>
            <person name="Boedeker C."/>
            <person name="Pinto D."/>
            <person name="Vollmers J."/>
            <person name="Rivas-Marin E."/>
            <person name="Kohn T."/>
            <person name="Peeters S.H."/>
            <person name="Heuer A."/>
            <person name="Rast P."/>
            <person name="Oberbeckmann S."/>
            <person name="Bunk B."/>
            <person name="Jeske O."/>
            <person name="Meyerdierks A."/>
            <person name="Storesund J.E."/>
            <person name="Kallscheuer N."/>
            <person name="Luecker S."/>
            <person name="Lage O.M."/>
            <person name="Pohl T."/>
            <person name="Merkel B.J."/>
            <person name="Hornburger P."/>
            <person name="Mueller R.-W."/>
            <person name="Bruemmer F."/>
            <person name="Labrenz M."/>
            <person name="Spormann A.M."/>
            <person name="Op den Camp H."/>
            <person name="Overmann J."/>
            <person name="Amann R."/>
            <person name="Jetten M.S.M."/>
            <person name="Mascher T."/>
            <person name="Medema M.H."/>
            <person name="Devos D.P."/>
            <person name="Kaster A.-K."/>
            <person name="Ovreas L."/>
            <person name="Rohde M."/>
            <person name="Galperin M.Y."/>
            <person name="Jogler C."/>
        </authorList>
    </citation>
    <scope>NUCLEOTIDE SEQUENCE [LARGE SCALE GENOMIC DNA]</scope>
    <source>
        <strain evidence="9 10">ETA_A8</strain>
    </source>
</reference>
<dbReference type="KEGG" id="aagg:ETAA8_12580"/>
<dbReference type="Pfam" id="PF02852">
    <property type="entry name" value="Pyr_redox_dim"/>
    <property type="match status" value="1"/>
</dbReference>
<dbReference type="GO" id="GO:0016152">
    <property type="term" value="F:mercury (II) reductase (NADP+) activity"/>
    <property type="evidence" value="ECO:0007669"/>
    <property type="project" value="UniProtKB-EC"/>
</dbReference>
<feature type="binding site" evidence="5">
    <location>
        <position position="313"/>
    </location>
    <ligand>
        <name>FAD</name>
        <dbReference type="ChEBI" id="CHEBI:57692"/>
    </ligand>
</feature>
<dbReference type="PANTHER" id="PTHR43014">
    <property type="entry name" value="MERCURIC REDUCTASE"/>
    <property type="match status" value="1"/>
</dbReference>
<accession>A0A517Y7G6</accession>
<feature type="domain" description="Pyridine nucleotide-disulphide oxidoreductase dimerisation" evidence="7">
    <location>
        <begin position="347"/>
        <end position="450"/>
    </location>
</feature>
<feature type="domain" description="FAD/NAD(P)-binding" evidence="8">
    <location>
        <begin position="8"/>
        <end position="325"/>
    </location>
</feature>
<dbReference type="AlphaFoldDB" id="A0A517Y7G6"/>
<sequence>MTAEHYQNLIIGSGEAGKYLAWNLAKLGQKTAIVERSLIGGSCPNIACLPSKNVIYSAKAASLVDPVKGLGVVAGEFQIDMAGVARRKRQMVDELVALHLANFKASGAELILGEARFTAAKMAKIALNSGDERLLHGERVFLCVGSRASIPDVAGLAAAQPMTYIEALNLERLPAHLVILGGGYVGLEFAQAMRRFGSRVTIIQHGERLLDREDPDVSQALLELMQDEVIDVLLSAKLLNVTGQSGTSVNLTVTFGGEEKLIEATDILVAAGRTPNTDRLDVGRAGVALNARGYIQVDERLRTTAADVWAMGDCAGSPQFTHVGYDDFRVVLSDLTGGDRTTGGRLIPYCLFTDPELAHVGLSETEARAQNVSYRLAKVPMSLVMRMRTLSQTRGFMKALIGADDRILGFTAFGAEASELLAAVQTAMLGGLPYTALRDAIFTHPTAAEGLIPLFTSGLPKTQ</sequence>
<protein>
    <submittedName>
        <fullName evidence="9">Mercuric reductase</fullName>
        <ecNumber evidence="9">1.16.1.1</ecNumber>
    </submittedName>
</protein>
<keyword evidence="2" id="KW-0285">Flavoprotein</keyword>
<dbReference type="GO" id="GO:0050660">
    <property type="term" value="F:flavin adenine dinucleotide binding"/>
    <property type="evidence" value="ECO:0007669"/>
    <property type="project" value="TreeGrafter"/>
</dbReference>
<feature type="disulfide bond" description="Redox-active" evidence="6">
    <location>
        <begin position="43"/>
        <end position="48"/>
    </location>
</feature>
<evidence type="ECO:0000256" key="6">
    <source>
        <dbReference type="PIRSR" id="PIRSR000350-4"/>
    </source>
</evidence>
<feature type="binding site" evidence="5">
    <location>
        <position position="52"/>
    </location>
    <ligand>
        <name>FAD</name>
        <dbReference type="ChEBI" id="CHEBI:57692"/>
    </ligand>
</feature>
<evidence type="ECO:0000256" key="5">
    <source>
        <dbReference type="PIRSR" id="PIRSR000350-3"/>
    </source>
</evidence>
<organism evidence="9 10">
    <name type="scientific">Anatilimnocola aggregata</name>
    <dbReference type="NCBI Taxonomy" id="2528021"/>
    <lineage>
        <taxon>Bacteria</taxon>
        <taxon>Pseudomonadati</taxon>
        <taxon>Planctomycetota</taxon>
        <taxon>Planctomycetia</taxon>
        <taxon>Pirellulales</taxon>
        <taxon>Pirellulaceae</taxon>
        <taxon>Anatilimnocola</taxon>
    </lineage>
</organism>
<evidence type="ECO:0000256" key="3">
    <source>
        <dbReference type="ARBA" id="ARBA00022827"/>
    </source>
</evidence>
<dbReference type="Proteomes" id="UP000315017">
    <property type="component" value="Chromosome"/>
</dbReference>
<feature type="binding site" evidence="5">
    <location>
        <begin position="181"/>
        <end position="188"/>
    </location>
    <ligand>
        <name>NAD(+)</name>
        <dbReference type="ChEBI" id="CHEBI:57540"/>
    </ligand>
</feature>
<feature type="active site" description="Proton acceptor" evidence="4">
    <location>
        <position position="444"/>
    </location>
</feature>
<evidence type="ECO:0000313" key="9">
    <source>
        <dbReference type="EMBL" id="QDU26183.1"/>
    </source>
</evidence>
<gene>
    <name evidence="9" type="primary">merA</name>
    <name evidence="9" type="ORF">ETAA8_12580</name>
</gene>
<dbReference type="InterPro" id="IPR036188">
    <property type="entry name" value="FAD/NAD-bd_sf"/>
</dbReference>
<dbReference type="Gene3D" id="3.30.390.30">
    <property type="match status" value="1"/>
</dbReference>
<keyword evidence="9" id="KW-0560">Oxidoreductase</keyword>
<evidence type="ECO:0000256" key="2">
    <source>
        <dbReference type="ARBA" id="ARBA00022630"/>
    </source>
</evidence>
<comment type="similarity">
    <text evidence="1">Belongs to the class-I pyridine nucleotide-disulfide oxidoreductase family.</text>
</comment>
<dbReference type="PRINTS" id="PR00368">
    <property type="entry name" value="FADPNR"/>
</dbReference>
<feature type="binding site" evidence="5">
    <location>
        <position position="272"/>
    </location>
    <ligand>
        <name>NAD(+)</name>
        <dbReference type="ChEBI" id="CHEBI:57540"/>
    </ligand>
</feature>
<keyword evidence="3 5" id="KW-0274">FAD</keyword>
<keyword evidence="5" id="KW-0547">Nucleotide-binding</keyword>
<comment type="cofactor">
    <cofactor evidence="5">
        <name>FAD</name>
        <dbReference type="ChEBI" id="CHEBI:57692"/>
    </cofactor>
    <text evidence="5">Binds 1 FAD per subunit.</text>
</comment>
<dbReference type="Gene3D" id="3.50.50.60">
    <property type="entry name" value="FAD/NAD(P)-binding domain"/>
    <property type="match status" value="2"/>
</dbReference>
<keyword evidence="5" id="KW-0520">NAD</keyword>
<evidence type="ECO:0000256" key="4">
    <source>
        <dbReference type="PIRSR" id="PIRSR000350-2"/>
    </source>
</evidence>
<dbReference type="RefSeq" id="WP_145086340.1">
    <property type="nucleotide sequence ID" value="NZ_CP036274.1"/>
</dbReference>
<dbReference type="InterPro" id="IPR016156">
    <property type="entry name" value="FAD/NAD-linked_Rdtase_dimer_sf"/>
</dbReference>
<dbReference type="GO" id="GO:0003955">
    <property type="term" value="F:NAD(P)H dehydrogenase (quinone) activity"/>
    <property type="evidence" value="ECO:0007669"/>
    <property type="project" value="TreeGrafter"/>
</dbReference>
<name>A0A517Y7G6_9BACT</name>
<evidence type="ECO:0000259" key="8">
    <source>
        <dbReference type="Pfam" id="PF07992"/>
    </source>
</evidence>
<dbReference type="InterPro" id="IPR023753">
    <property type="entry name" value="FAD/NAD-binding_dom"/>
</dbReference>
<proteinExistence type="inferred from homology"/>
<dbReference type="InterPro" id="IPR001100">
    <property type="entry name" value="Pyr_nuc-diS_OxRdtase"/>
</dbReference>
<keyword evidence="10" id="KW-1185">Reference proteome</keyword>
<dbReference type="InterPro" id="IPR004099">
    <property type="entry name" value="Pyr_nucl-diS_OxRdtase_dimer"/>
</dbReference>
<dbReference type="SUPFAM" id="SSF55424">
    <property type="entry name" value="FAD/NAD-linked reductases, dimerisation (C-terminal) domain"/>
    <property type="match status" value="1"/>
</dbReference>
<evidence type="ECO:0000256" key="1">
    <source>
        <dbReference type="ARBA" id="ARBA00007532"/>
    </source>
</evidence>